<organism evidence="1">
    <name type="scientific">Thermofilum pendens</name>
    <dbReference type="NCBI Taxonomy" id="2269"/>
    <lineage>
        <taxon>Archaea</taxon>
        <taxon>Thermoproteota</taxon>
        <taxon>Thermoprotei</taxon>
        <taxon>Thermofilales</taxon>
        <taxon>Thermofilaceae</taxon>
        <taxon>Thermofilum</taxon>
    </lineage>
</organism>
<gene>
    <name evidence="2" type="ORF">ENM88_02065</name>
    <name evidence="1" type="ORF">ENP77_03330</name>
</gene>
<dbReference type="AlphaFoldDB" id="A0A7C1PDJ6"/>
<comment type="caution">
    <text evidence="1">The sequence shown here is derived from an EMBL/GenBank/DDBJ whole genome shotgun (WGS) entry which is preliminary data.</text>
</comment>
<reference evidence="1" key="1">
    <citation type="journal article" date="2020" name="mSystems">
        <title>Genome- and Community-Level Interaction Insights into Carbon Utilization and Element Cycling Functions of Hydrothermarchaeota in Hydrothermal Sediment.</title>
        <authorList>
            <person name="Zhou Z."/>
            <person name="Liu Y."/>
            <person name="Xu W."/>
            <person name="Pan J."/>
            <person name="Luo Z.H."/>
            <person name="Li M."/>
        </authorList>
    </citation>
    <scope>NUCLEOTIDE SEQUENCE [LARGE SCALE GENOMIC DNA]</scope>
    <source>
        <strain evidence="2">SpSt-1125</strain>
        <strain evidence="1">SpSt-25</strain>
    </source>
</reference>
<protein>
    <submittedName>
        <fullName evidence="1">Uncharacterized protein</fullName>
    </submittedName>
</protein>
<accession>A0A7C1PDJ6</accession>
<proteinExistence type="predicted"/>
<name>A0A7C1PDJ6_THEPE</name>
<dbReference type="EMBL" id="DRZM01000073">
    <property type="protein sequence ID" value="HHP04523.1"/>
    <property type="molecule type" value="Genomic_DNA"/>
</dbReference>
<evidence type="ECO:0000313" key="1">
    <source>
        <dbReference type="EMBL" id="HEB48810.1"/>
    </source>
</evidence>
<evidence type="ECO:0000313" key="2">
    <source>
        <dbReference type="EMBL" id="HHP04523.1"/>
    </source>
</evidence>
<dbReference type="EMBL" id="DSKP01000118">
    <property type="protein sequence ID" value="HEB48810.1"/>
    <property type="molecule type" value="Genomic_DNA"/>
</dbReference>
<sequence length="83" mass="9589">MPDFKYEVAVEKLDRALPLPRELSEQVKEALGNVSRKMLSEMRKEAVRCPVLGRQVPFLQCYTCRNFVRRVRGVVHCRGDLLG</sequence>